<name>A0A840IH05_9ACTN</name>
<keyword evidence="2" id="KW-1185">Reference proteome</keyword>
<dbReference type="AlphaFoldDB" id="A0A840IH05"/>
<evidence type="ECO:0008006" key="3">
    <source>
        <dbReference type="Google" id="ProtNLM"/>
    </source>
</evidence>
<dbReference type="Pfam" id="PF06684">
    <property type="entry name" value="AA_synth"/>
    <property type="match status" value="1"/>
</dbReference>
<gene>
    <name evidence="1" type="ORF">BDZ31_002827</name>
</gene>
<proteinExistence type="predicted"/>
<accession>A0A840IH05</accession>
<dbReference type="InterPro" id="IPR035936">
    <property type="entry name" value="BB2672"/>
</dbReference>
<sequence length="204" mass="21318">MSAPEHPQVDGLEIRKVITLVDDTFSDGAPADGAPLRKVATAVVFKNPYAGRPHSDDLSLIVDASDRLGALIGARCAEAAGGPVESHGKAVVVGTAGEGEHGNAAKTTRFGDPFREAFGGGRAWLPSTTKRAAPGCSIDVPLCFKDEIWVRSHYDTITVAIPDAPAPDEIVLVGAVATRGRLNARLGGVSKEEAQARLAEEESR</sequence>
<protein>
    <recommendedName>
        <fullName evidence="3">Peptide synthetase</fullName>
    </recommendedName>
</protein>
<organism evidence="1 2">
    <name type="scientific">Conexibacter arvalis</name>
    <dbReference type="NCBI Taxonomy" id="912552"/>
    <lineage>
        <taxon>Bacteria</taxon>
        <taxon>Bacillati</taxon>
        <taxon>Actinomycetota</taxon>
        <taxon>Thermoleophilia</taxon>
        <taxon>Solirubrobacterales</taxon>
        <taxon>Conexibacteraceae</taxon>
        <taxon>Conexibacter</taxon>
    </lineage>
</organism>
<dbReference type="Gene3D" id="3.30.1330.110">
    <property type="entry name" value="BB2672"/>
    <property type="match status" value="1"/>
</dbReference>
<dbReference type="Proteomes" id="UP000585272">
    <property type="component" value="Unassembled WGS sequence"/>
</dbReference>
<comment type="caution">
    <text evidence="1">The sequence shown here is derived from an EMBL/GenBank/DDBJ whole genome shotgun (WGS) entry which is preliminary data.</text>
</comment>
<dbReference type="SUPFAM" id="SSF160519">
    <property type="entry name" value="BB2672-like"/>
    <property type="match status" value="1"/>
</dbReference>
<evidence type="ECO:0000313" key="1">
    <source>
        <dbReference type="EMBL" id="MBB4663238.1"/>
    </source>
</evidence>
<dbReference type="InterPro" id="IPR009569">
    <property type="entry name" value="AA_synth_put"/>
</dbReference>
<dbReference type="RefSeq" id="WP_183342963.1">
    <property type="nucleotide sequence ID" value="NZ_JACHNU010000003.1"/>
</dbReference>
<reference evidence="1 2" key="1">
    <citation type="submission" date="2020-08" db="EMBL/GenBank/DDBJ databases">
        <title>Genomic Encyclopedia of Archaeal and Bacterial Type Strains, Phase II (KMG-II): from individual species to whole genera.</title>
        <authorList>
            <person name="Goeker M."/>
        </authorList>
    </citation>
    <scope>NUCLEOTIDE SEQUENCE [LARGE SCALE GENOMIC DNA]</scope>
    <source>
        <strain evidence="1 2">DSM 23288</strain>
    </source>
</reference>
<dbReference type="EMBL" id="JACHNU010000003">
    <property type="protein sequence ID" value="MBB4663238.1"/>
    <property type="molecule type" value="Genomic_DNA"/>
</dbReference>
<evidence type="ECO:0000313" key="2">
    <source>
        <dbReference type="Proteomes" id="UP000585272"/>
    </source>
</evidence>